<protein>
    <submittedName>
        <fullName evidence="2">Uncharacterized protein</fullName>
    </submittedName>
</protein>
<name>A0A0F9HHX7_9ZZZZ</name>
<reference evidence="2" key="1">
    <citation type="journal article" date="2015" name="Nature">
        <title>Complex archaea that bridge the gap between prokaryotes and eukaryotes.</title>
        <authorList>
            <person name="Spang A."/>
            <person name="Saw J.H."/>
            <person name="Jorgensen S.L."/>
            <person name="Zaremba-Niedzwiedzka K."/>
            <person name="Martijn J."/>
            <person name="Lind A.E."/>
            <person name="van Eijk R."/>
            <person name="Schleper C."/>
            <person name="Guy L."/>
            <person name="Ettema T.J."/>
        </authorList>
    </citation>
    <scope>NUCLEOTIDE SEQUENCE</scope>
</reference>
<dbReference type="EMBL" id="LAZR01015011">
    <property type="protein sequence ID" value="KKM15006.1"/>
    <property type="molecule type" value="Genomic_DNA"/>
</dbReference>
<feature type="transmembrane region" description="Helical" evidence="1">
    <location>
        <begin position="493"/>
        <end position="513"/>
    </location>
</feature>
<dbReference type="AlphaFoldDB" id="A0A0F9HHX7"/>
<evidence type="ECO:0000256" key="1">
    <source>
        <dbReference type="SAM" id="Phobius"/>
    </source>
</evidence>
<comment type="caution">
    <text evidence="2">The sequence shown here is derived from an EMBL/GenBank/DDBJ whole genome shotgun (WGS) entry which is preliminary data.</text>
</comment>
<gene>
    <name evidence="2" type="ORF">LCGC14_1700370</name>
</gene>
<keyword evidence="1" id="KW-0472">Membrane</keyword>
<feature type="non-terminal residue" evidence="2">
    <location>
        <position position="1"/>
    </location>
</feature>
<evidence type="ECO:0000313" key="2">
    <source>
        <dbReference type="EMBL" id="KKM15006.1"/>
    </source>
</evidence>
<keyword evidence="1" id="KW-1133">Transmembrane helix</keyword>
<organism evidence="2">
    <name type="scientific">marine sediment metagenome</name>
    <dbReference type="NCBI Taxonomy" id="412755"/>
    <lineage>
        <taxon>unclassified sequences</taxon>
        <taxon>metagenomes</taxon>
        <taxon>ecological metagenomes</taxon>
    </lineage>
</organism>
<sequence>GKTIRGILLDIITRDADKVFSFDDSAGTYADITAAVQDETTATAITWDSSDILYIGVGNTDIEEIDRITVYGTVNWGVTGHGVTGEYWNGSAWTALSGFIDETDGFFDMDVGVADFVPKVISFDLPTDMVANSVNSVTLRWIRLRVSVFGSWVSDPQLNRIGVNRFWGLSNTAIDAIENDTDIKPDFDVSFELSRLDLLRILLDQTKSKFIMQENFFKMQVFDTTPAGTDYDYDLGGTHTFFADARERVALVPNEVIVTNVQNNGPADFTQISNSSKDAAEQAQWGVILEIENDVSVIDTNAAFERADNRKVRYQHQRYQGEFSAPINIGLETWDWVGVTDSRLSITTTGRVGRVIREYNQAQGILRDVVTLGTPKWAASLSLNRALTQYKDLSPEVFVGTSPDLPTGSEVTPFFQPIKSGFPPVRPLGHRDPVVNFPPVSRSTGTRPADISRDAFDLDAGPFNLGFPPQRDGYGPRKYNINPETFGSAQKEISVDIIAFMFVLVFVFASAILSRISRSSVLLG</sequence>
<accession>A0A0F9HHX7</accession>
<keyword evidence="1" id="KW-0812">Transmembrane</keyword>
<proteinExistence type="predicted"/>